<dbReference type="InterPro" id="IPR025489">
    <property type="entry name" value="DUF4381"/>
</dbReference>
<comment type="caution">
    <text evidence="2">The sequence shown here is derived from an EMBL/GenBank/DDBJ whole genome shotgun (WGS) entry which is preliminary data.</text>
</comment>
<dbReference type="Proteomes" id="UP001250932">
    <property type="component" value="Unassembled WGS sequence"/>
</dbReference>
<protein>
    <submittedName>
        <fullName evidence="2">DUF4381 domain-containing protein</fullName>
    </submittedName>
</protein>
<sequence length="162" mass="18307">MMNGASDPLSDLRDIHLPDPVSFWPPALGWWIALILVMGLIPLSIWAFRKFRTPKALRTARHELQGLRESYAANQQDHTLTIGVSRLLRRYAIAVYGRERVAGLTGEKWLTFLNEKGQTNQFTDGTGRVLVSVPYGSHEPVQGQELIAAVEHWLQGNRRPKP</sequence>
<dbReference type="Pfam" id="PF14316">
    <property type="entry name" value="DUF4381"/>
    <property type="match status" value="1"/>
</dbReference>
<evidence type="ECO:0000313" key="3">
    <source>
        <dbReference type="Proteomes" id="UP001250932"/>
    </source>
</evidence>
<accession>A0ABU3K952</accession>
<keyword evidence="1" id="KW-0812">Transmembrane</keyword>
<evidence type="ECO:0000256" key="1">
    <source>
        <dbReference type="SAM" id="Phobius"/>
    </source>
</evidence>
<keyword evidence="1" id="KW-1133">Transmembrane helix</keyword>
<dbReference type="RefSeq" id="WP_313833412.1">
    <property type="nucleotide sequence ID" value="NZ_JAQOUE010000001.1"/>
</dbReference>
<name>A0ABU3K952_9BACT</name>
<evidence type="ECO:0000313" key="2">
    <source>
        <dbReference type="EMBL" id="MDT7042942.1"/>
    </source>
</evidence>
<organism evidence="2 3">
    <name type="scientific">Candidatus Nitronereus thalassa</name>
    <dbReference type="NCBI Taxonomy" id="3020898"/>
    <lineage>
        <taxon>Bacteria</taxon>
        <taxon>Pseudomonadati</taxon>
        <taxon>Nitrospirota</taxon>
        <taxon>Nitrospiria</taxon>
        <taxon>Nitrospirales</taxon>
        <taxon>Nitrospiraceae</taxon>
        <taxon>Candidatus Nitronereus</taxon>
    </lineage>
</organism>
<proteinExistence type="predicted"/>
<dbReference type="EMBL" id="JAQOUE010000001">
    <property type="protein sequence ID" value="MDT7042942.1"/>
    <property type="molecule type" value="Genomic_DNA"/>
</dbReference>
<feature type="transmembrane region" description="Helical" evidence="1">
    <location>
        <begin position="28"/>
        <end position="48"/>
    </location>
</feature>
<keyword evidence="3" id="KW-1185">Reference proteome</keyword>
<gene>
    <name evidence="2" type="ORF">PPG34_11305</name>
</gene>
<keyword evidence="1" id="KW-0472">Membrane</keyword>
<reference evidence="2 3" key="1">
    <citation type="journal article" date="2023" name="ISME J.">
        <title>Cultivation and genomic characterization of novel and ubiquitous marine nitrite-oxidizing bacteria from the Nitrospirales.</title>
        <authorList>
            <person name="Mueller A.J."/>
            <person name="Daebeler A."/>
            <person name="Herbold C.W."/>
            <person name="Kirkegaard R.H."/>
            <person name="Daims H."/>
        </authorList>
    </citation>
    <scope>NUCLEOTIDE SEQUENCE [LARGE SCALE GENOMIC DNA]</scope>
    <source>
        <strain evidence="2 3">EB</strain>
    </source>
</reference>